<comment type="caution">
    <text evidence="1">The sequence shown here is derived from an EMBL/GenBank/DDBJ whole genome shotgun (WGS) entry which is preliminary data.</text>
</comment>
<reference evidence="1 2" key="1">
    <citation type="journal article" date="2018" name="Mol. Plant">
        <title>The genome of Artemisia annua provides insight into the evolution of Asteraceae family and artemisinin biosynthesis.</title>
        <authorList>
            <person name="Shen Q."/>
            <person name="Zhang L."/>
            <person name="Liao Z."/>
            <person name="Wang S."/>
            <person name="Yan T."/>
            <person name="Shi P."/>
            <person name="Liu M."/>
            <person name="Fu X."/>
            <person name="Pan Q."/>
            <person name="Wang Y."/>
            <person name="Lv Z."/>
            <person name="Lu X."/>
            <person name="Zhang F."/>
            <person name="Jiang W."/>
            <person name="Ma Y."/>
            <person name="Chen M."/>
            <person name="Hao X."/>
            <person name="Li L."/>
            <person name="Tang Y."/>
            <person name="Lv G."/>
            <person name="Zhou Y."/>
            <person name="Sun X."/>
            <person name="Brodelius P.E."/>
            <person name="Rose J.K.C."/>
            <person name="Tang K."/>
        </authorList>
    </citation>
    <scope>NUCLEOTIDE SEQUENCE [LARGE SCALE GENOMIC DNA]</scope>
    <source>
        <strain evidence="2">cv. Huhao1</strain>
        <tissue evidence="1">Leaf</tissue>
    </source>
</reference>
<keyword evidence="2" id="KW-1185">Reference proteome</keyword>
<evidence type="ECO:0000313" key="1">
    <source>
        <dbReference type="EMBL" id="PWA84695.1"/>
    </source>
</evidence>
<dbReference type="Proteomes" id="UP000245207">
    <property type="component" value="Unassembled WGS sequence"/>
</dbReference>
<gene>
    <name evidence="1" type="ORF">CTI12_AA156860</name>
</gene>
<accession>A0A2U1PG11</accession>
<name>A0A2U1PG11_ARTAN</name>
<sequence length="69" mass="7848">MLNTDNALTSIADACVRLAELSIRSWFNVTDEAMKTLAIRGGHQGESTLLHRLKKPYFHGYKLELEKLM</sequence>
<proteinExistence type="predicted"/>
<protein>
    <submittedName>
        <fullName evidence="1">RNI-like superfamily protein</fullName>
    </submittedName>
</protein>
<evidence type="ECO:0000313" key="2">
    <source>
        <dbReference type="Proteomes" id="UP000245207"/>
    </source>
</evidence>
<organism evidence="1 2">
    <name type="scientific">Artemisia annua</name>
    <name type="common">Sweet wormwood</name>
    <dbReference type="NCBI Taxonomy" id="35608"/>
    <lineage>
        <taxon>Eukaryota</taxon>
        <taxon>Viridiplantae</taxon>
        <taxon>Streptophyta</taxon>
        <taxon>Embryophyta</taxon>
        <taxon>Tracheophyta</taxon>
        <taxon>Spermatophyta</taxon>
        <taxon>Magnoliopsida</taxon>
        <taxon>eudicotyledons</taxon>
        <taxon>Gunneridae</taxon>
        <taxon>Pentapetalae</taxon>
        <taxon>asterids</taxon>
        <taxon>campanulids</taxon>
        <taxon>Asterales</taxon>
        <taxon>Asteraceae</taxon>
        <taxon>Asteroideae</taxon>
        <taxon>Anthemideae</taxon>
        <taxon>Artemisiinae</taxon>
        <taxon>Artemisia</taxon>
    </lineage>
</organism>
<dbReference type="EMBL" id="PKPP01001202">
    <property type="protein sequence ID" value="PWA84695.1"/>
    <property type="molecule type" value="Genomic_DNA"/>
</dbReference>
<dbReference type="AlphaFoldDB" id="A0A2U1PG11"/>